<dbReference type="Proteomes" id="UP000321570">
    <property type="component" value="Unassembled WGS sequence"/>
</dbReference>
<reference evidence="2 3" key="1">
    <citation type="submission" date="2019-07" db="EMBL/GenBank/DDBJ databases">
        <authorList>
            <person name="Jastrzebski P J."/>
            <person name="Paukszto L."/>
            <person name="Jastrzebski P J."/>
        </authorList>
    </citation>
    <scope>NUCLEOTIDE SEQUENCE [LARGE SCALE GENOMIC DNA]</scope>
    <source>
        <strain evidence="2 3">WMS-il1</strain>
    </source>
</reference>
<evidence type="ECO:0000256" key="1">
    <source>
        <dbReference type="SAM" id="Coils"/>
    </source>
</evidence>
<keyword evidence="1" id="KW-0175">Coiled coil</keyword>
<evidence type="ECO:0000313" key="3">
    <source>
        <dbReference type="Proteomes" id="UP000321570"/>
    </source>
</evidence>
<sequence length="230" mass="26426">MKLLAPGESFDTNFWKLLHCKKLSSYIQPILANAPKTERIELLAEMVDNIIETAGPPRIEEILHTSHLTTKNEPAATWEERMRKLEAKIGVLTLQRNQLRSRTFSRRRHSQSRHAKISRRHGSRGNNICWYYIRHGLTQERASSAVVAETVSGHSSNRLFLQDRNSIISYLIDSGAEISVLSSTSADRTFPRLSSYTSSCQWFSHQDIWPEICHSRSWTTQDLPLDIHLC</sequence>
<dbReference type="AlphaFoldDB" id="A0A564Z8Z7"/>
<keyword evidence="3" id="KW-1185">Reference proteome</keyword>
<feature type="coiled-coil region" evidence="1">
    <location>
        <begin position="75"/>
        <end position="102"/>
    </location>
</feature>
<gene>
    <name evidence="2" type="ORF">WMSIL1_LOCUS13200</name>
</gene>
<evidence type="ECO:0000313" key="2">
    <source>
        <dbReference type="EMBL" id="VUZ55348.1"/>
    </source>
</evidence>
<protein>
    <recommendedName>
        <fullName evidence="4">Peptidase A2 domain-containing protein</fullName>
    </recommendedName>
</protein>
<evidence type="ECO:0008006" key="4">
    <source>
        <dbReference type="Google" id="ProtNLM"/>
    </source>
</evidence>
<accession>A0A564Z8Z7</accession>
<name>A0A564Z8Z7_HYMDI</name>
<proteinExistence type="predicted"/>
<dbReference type="EMBL" id="CABIJS010000691">
    <property type="protein sequence ID" value="VUZ55348.1"/>
    <property type="molecule type" value="Genomic_DNA"/>
</dbReference>
<organism evidence="2 3">
    <name type="scientific">Hymenolepis diminuta</name>
    <name type="common">Rat tapeworm</name>
    <dbReference type="NCBI Taxonomy" id="6216"/>
    <lineage>
        <taxon>Eukaryota</taxon>
        <taxon>Metazoa</taxon>
        <taxon>Spiralia</taxon>
        <taxon>Lophotrochozoa</taxon>
        <taxon>Platyhelminthes</taxon>
        <taxon>Cestoda</taxon>
        <taxon>Eucestoda</taxon>
        <taxon>Cyclophyllidea</taxon>
        <taxon>Hymenolepididae</taxon>
        <taxon>Hymenolepis</taxon>
    </lineage>
</organism>